<evidence type="ECO:0000256" key="1">
    <source>
        <dbReference type="ARBA" id="ARBA00004196"/>
    </source>
</evidence>
<dbReference type="GO" id="GO:0030288">
    <property type="term" value="C:outer membrane-bounded periplasmic space"/>
    <property type="evidence" value="ECO:0007669"/>
    <property type="project" value="TreeGrafter"/>
</dbReference>
<protein>
    <submittedName>
        <fullName evidence="6">ABC transporter substrate-binding protein</fullName>
    </submittedName>
</protein>
<dbReference type="AlphaFoldDB" id="A0A4R5XBR4"/>
<dbReference type="Gene3D" id="3.40.50.1980">
    <property type="entry name" value="Nitrogenase molybdenum iron protein domain"/>
    <property type="match status" value="2"/>
</dbReference>
<dbReference type="PROSITE" id="PS50983">
    <property type="entry name" value="FE_B12_PBP"/>
    <property type="match status" value="1"/>
</dbReference>
<evidence type="ECO:0000259" key="5">
    <source>
        <dbReference type="PROSITE" id="PS50983"/>
    </source>
</evidence>
<dbReference type="SUPFAM" id="SSF53807">
    <property type="entry name" value="Helical backbone' metal receptor"/>
    <property type="match status" value="1"/>
</dbReference>
<comment type="caution">
    <text evidence="6">The sequence shown here is derived from an EMBL/GenBank/DDBJ whole genome shotgun (WGS) entry which is preliminary data.</text>
</comment>
<dbReference type="RefSeq" id="WP_133412851.1">
    <property type="nucleotide sequence ID" value="NZ_SDLP01000001.1"/>
</dbReference>
<evidence type="ECO:0000313" key="6">
    <source>
        <dbReference type="EMBL" id="TDL12077.1"/>
    </source>
</evidence>
<dbReference type="PANTHER" id="PTHR30532:SF24">
    <property type="entry name" value="FERRIC ENTEROBACTIN-BINDING PERIPLASMIC PROTEIN FEPB"/>
    <property type="match status" value="1"/>
</dbReference>
<evidence type="ECO:0000313" key="7">
    <source>
        <dbReference type="Proteomes" id="UP000294952"/>
    </source>
</evidence>
<evidence type="ECO:0000256" key="3">
    <source>
        <dbReference type="ARBA" id="ARBA00022448"/>
    </source>
</evidence>
<dbReference type="InterPro" id="IPR051313">
    <property type="entry name" value="Bact_iron-sidero_bind"/>
</dbReference>
<comment type="similarity">
    <text evidence="2">Belongs to the bacterial solute-binding protein 8 family.</text>
</comment>
<dbReference type="InterPro" id="IPR006311">
    <property type="entry name" value="TAT_signal"/>
</dbReference>
<evidence type="ECO:0000256" key="4">
    <source>
        <dbReference type="ARBA" id="ARBA00022729"/>
    </source>
</evidence>
<dbReference type="Pfam" id="PF01497">
    <property type="entry name" value="Peripla_BP_2"/>
    <property type="match status" value="1"/>
</dbReference>
<organism evidence="6 7">
    <name type="scientific">Mycolicibacterium obuense</name>
    <dbReference type="NCBI Taxonomy" id="1807"/>
    <lineage>
        <taxon>Bacteria</taxon>
        <taxon>Bacillati</taxon>
        <taxon>Actinomycetota</taxon>
        <taxon>Actinomycetes</taxon>
        <taxon>Mycobacteriales</taxon>
        <taxon>Mycobacteriaceae</taxon>
        <taxon>Mycolicibacterium</taxon>
    </lineage>
</organism>
<sequence>MPEVWTRRNVLALTATATAALLTACRSEKPGAVASDGSVTVTHAFGETKIPKPPTRVVSAGLNDADDLLALGVVPVAITDWFGGEPFGVWPWAQARLGGATPAVLSLADGVQIEQIAAARPDLIVATNAGLDQDTYQALTAIAPTIAQSGRSAFFEPWRDQAALIGQATFHHDDMTTMVSDIDASLKKVKDDHTEFADKTVLMLDGRVDDAGARVTGPAWRRAFLTDMGLTLVDADGTIARDRLSRVLDSADVVIWTTESDEEQAALLADPIVAAARATTRKHTVFAGKELAGAIAYASVLSYPLVVDKLPPLIAAALS</sequence>
<proteinExistence type="inferred from homology"/>
<reference evidence="6 7" key="1">
    <citation type="submission" date="2019-01" db="EMBL/GenBank/DDBJ databases">
        <title>High-quality-draft genome sequences of five non-tuberculosis mycobacteriaceae isolated from a nosocomial environment.</title>
        <authorList>
            <person name="Tiago I."/>
            <person name="Alarico S."/>
            <person name="Pereira S.G."/>
            <person name="Coelho C."/>
            <person name="Maranha A."/>
            <person name="Empadinhas N."/>
        </authorList>
    </citation>
    <scope>NUCLEOTIDE SEQUENCE [LARGE SCALE GENOMIC DNA]</scope>
    <source>
        <strain evidence="6 7">22DIII</strain>
    </source>
</reference>
<dbReference type="GO" id="GO:1901678">
    <property type="term" value="P:iron coordination entity transport"/>
    <property type="evidence" value="ECO:0007669"/>
    <property type="project" value="UniProtKB-ARBA"/>
</dbReference>
<gene>
    <name evidence="6" type="ORF">EUA04_03595</name>
</gene>
<feature type="domain" description="Fe/B12 periplasmic-binding" evidence="5">
    <location>
        <begin position="56"/>
        <end position="318"/>
    </location>
</feature>
<evidence type="ECO:0000256" key="2">
    <source>
        <dbReference type="ARBA" id="ARBA00008814"/>
    </source>
</evidence>
<dbReference type="PROSITE" id="PS51318">
    <property type="entry name" value="TAT"/>
    <property type="match status" value="1"/>
</dbReference>
<dbReference type="PROSITE" id="PS51257">
    <property type="entry name" value="PROKAR_LIPOPROTEIN"/>
    <property type="match status" value="1"/>
</dbReference>
<accession>A0A4R5XBR4</accession>
<dbReference type="PANTHER" id="PTHR30532">
    <property type="entry name" value="IRON III DICITRATE-BINDING PERIPLASMIC PROTEIN"/>
    <property type="match status" value="1"/>
</dbReference>
<keyword evidence="3" id="KW-0813">Transport</keyword>
<name>A0A4R5XBR4_9MYCO</name>
<comment type="subcellular location">
    <subcellularLocation>
        <location evidence="1">Cell envelope</location>
    </subcellularLocation>
</comment>
<dbReference type="InterPro" id="IPR002491">
    <property type="entry name" value="ABC_transptr_periplasmic_BD"/>
</dbReference>
<dbReference type="EMBL" id="SDLP01000001">
    <property type="protein sequence ID" value="TDL12077.1"/>
    <property type="molecule type" value="Genomic_DNA"/>
</dbReference>
<keyword evidence="4" id="KW-0732">Signal</keyword>
<dbReference type="Proteomes" id="UP000294952">
    <property type="component" value="Unassembled WGS sequence"/>
</dbReference>